<dbReference type="Pfam" id="PF08540">
    <property type="entry name" value="HMG_CoA_synt_C"/>
    <property type="match status" value="1"/>
</dbReference>
<dbReference type="InterPro" id="IPR013746">
    <property type="entry name" value="HMG_CoA_synt_C_dom"/>
</dbReference>
<evidence type="ECO:0000313" key="5">
    <source>
        <dbReference type="EMBL" id="KKL70783.1"/>
    </source>
</evidence>
<name>A0A0F9E9Q1_9ZZZZ</name>
<comment type="similarity">
    <text evidence="1">Belongs to the thiolase-like superfamily. HMG-CoA synthase family.</text>
</comment>
<keyword evidence="2" id="KW-0808">Transferase</keyword>
<accession>A0A0F9E9Q1</accession>
<evidence type="ECO:0000256" key="1">
    <source>
        <dbReference type="ARBA" id="ARBA00007061"/>
    </source>
</evidence>
<organism evidence="5">
    <name type="scientific">marine sediment metagenome</name>
    <dbReference type="NCBI Taxonomy" id="412755"/>
    <lineage>
        <taxon>unclassified sequences</taxon>
        <taxon>metagenomes</taxon>
        <taxon>ecological metagenomes</taxon>
    </lineage>
</organism>
<evidence type="ECO:0000256" key="2">
    <source>
        <dbReference type="ARBA" id="ARBA00022679"/>
    </source>
</evidence>
<comment type="caution">
    <text evidence="5">The sequence shown here is derived from an EMBL/GenBank/DDBJ whole genome shotgun (WGS) entry which is preliminary data.</text>
</comment>
<dbReference type="InterPro" id="IPR016039">
    <property type="entry name" value="Thiolase-like"/>
</dbReference>
<dbReference type="CDD" id="cd00827">
    <property type="entry name" value="init_cond_enzymes"/>
    <property type="match status" value="1"/>
</dbReference>
<feature type="domain" description="Hydroxymethylglutaryl-coenzyme A synthase N-terminal" evidence="3">
    <location>
        <begin position="19"/>
        <end position="183"/>
    </location>
</feature>
<evidence type="ECO:0008006" key="6">
    <source>
        <dbReference type="Google" id="ProtNLM"/>
    </source>
</evidence>
<dbReference type="EMBL" id="LAZR01025794">
    <property type="protein sequence ID" value="KKL70783.1"/>
    <property type="molecule type" value="Genomic_DNA"/>
</dbReference>
<dbReference type="PANTHER" id="PTHR43323:SF2">
    <property type="entry name" value="HYDROXYMETHYLGLUTARYL-COA SYNTHASE"/>
    <property type="match status" value="1"/>
</dbReference>
<dbReference type="GO" id="GO:0006084">
    <property type="term" value="P:acetyl-CoA metabolic process"/>
    <property type="evidence" value="ECO:0007669"/>
    <property type="project" value="InterPro"/>
</dbReference>
<proteinExistence type="inferred from homology"/>
<feature type="non-terminal residue" evidence="5">
    <location>
        <position position="1"/>
    </location>
</feature>
<sequence>LLFFYGTPIMISDEHLFSDIGIDSIGFYAPRHFVKLEELARERKVDPAKYAKGLLSKEMRVVEVDEDIISLGLKAGYNALQRGCIDPKSIDALFVGTETEVYAAKSISNIFAEMLEISPNAFTQDVYNACAGGTLAIINAIAMIEKGIMNKALIISSDISSYHLGSPGEPTQGSGAIGLVISRNPRIATFSRKFGKISGNVNDFFRAPNDKNARAFGRYSQDTYLDFQLKAYDDLIRNIGEFHADFYTFHAPFSKLPLKCMQNIIVKRWVNHLNDLGRFEKNKIRSSIFRKLDNFLHDVTVLPEYIYLKLNELGLSSSKLERVSRWLISSVKERVLPQLKVPMHFGNMYNAAVWAQIILLLENYAKVNDTIYFGSYGSGATCISGLLKVQEDFKEVVQKSPKIDEFIHLKSKQSVSEYELIKTGDLKPIVMLGKIKEHEQNNQRGFTLHFCNEGCIIPNIKGLDRCPKGHTGFYGRFFPLFAKLTSDPIVHNGVDGLKYLSSDYVRVAGNVSKGNSLEYEIRRVETEFEENENAKGLLNWSPIYINIPNHHIY</sequence>
<dbReference type="InterPro" id="IPR013528">
    <property type="entry name" value="HMG_CoA_synth_N"/>
</dbReference>
<feature type="domain" description="Hydroxymethylglutaryl-coenzyme A synthase C-terminal" evidence="4">
    <location>
        <begin position="242"/>
        <end position="409"/>
    </location>
</feature>
<protein>
    <recommendedName>
        <fullName evidence="6">Hydroxymethylglutaryl-coenzyme A synthase C-terminal domain-containing protein</fullName>
    </recommendedName>
</protein>
<dbReference type="SUPFAM" id="SSF53901">
    <property type="entry name" value="Thiolase-like"/>
    <property type="match status" value="2"/>
</dbReference>
<dbReference type="AlphaFoldDB" id="A0A0F9E9Q1"/>
<dbReference type="Pfam" id="PF01154">
    <property type="entry name" value="HMG_CoA_synt_N"/>
    <property type="match status" value="1"/>
</dbReference>
<reference evidence="5" key="1">
    <citation type="journal article" date="2015" name="Nature">
        <title>Complex archaea that bridge the gap between prokaryotes and eukaryotes.</title>
        <authorList>
            <person name="Spang A."/>
            <person name="Saw J.H."/>
            <person name="Jorgensen S.L."/>
            <person name="Zaremba-Niedzwiedzka K."/>
            <person name="Martijn J."/>
            <person name="Lind A.E."/>
            <person name="van Eijk R."/>
            <person name="Schleper C."/>
            <person name="Guy L."/>
            <person name="Ettema T.J."/>
        </authorList>
    </citation>
    <scope>NUCLEOTIDE SEQUENCE</scope>
</reference>
<dbReference type="Gene3D" id="3.40.47.10">
    <property type="match status" value="1"/>
</dbReference>
<dbReference type="PANTHER" id="PTHR43323">
    <property type="entry name" value="3-HYDROXY-3-METHYLGLUTARYL COENZYME A SYNTHASE"/>
    <property type="match status" value="1"/>
</dbReference>
<dbReference type="GO" id="GO:0004421">
    <property type="term" value="F:hydroxymethylglutaryl-CoA synthase activity"/>
    <property type="evidence" value="ECO:0007669"/>
    <property type="project" value="InterPro"/>
</dbReference>
<evidence type="ECO:0000259" key="3">
    <source>
        <dbReference type="Pfam" id="PF01154"/>
    </source>
</evidence>
<dbReference type="GO" id="GO:0010142">
    <property type="term" value="P:farnesyl diphosphate biosynthetic process, mevalonate pathway"/>
    <property type="evidence" value="ECO:0007669"/>
    <property type="project" value="InterPro"/>
</dbReference>
<evidence type="ECO:0000259" key="4">
    <source>
        <dbReference type="Pfam" id="PF08540"/>
    </source>
</evidence>
<gene>
    <name evidence="5" type="ORF">LCGC14_2101450</name>
</gene>